<dbReference type="Proteomes" id="UP000321248">
    <property type="component" value="Unassembled WGS sequence"/>
</dbReference>
<protein>
    <recommendedName>
        <fullName evidence="3">Aminoglycoside phosphotransferase domain-containing protein</fullName>
    </recommendedName>
</protein>
<accession>A0A5C8KL34</accession>
<dbReference type="RefSeq" id="WP_147892468.1">
    <property type="nucleotide sequence ID" value="NZ_VRTS01000010.1"/>
</dbReference>
<comment type="caution">
    <text evidence="1">The sequence shown here is derived from an EMBL/GenBank/DDBJ whole genome shotgun (WGS) entry which is preliminary data.</text>
</comment>
<sequence length="457" mass="49716">MAVNPGSGSSHQQWLPVECTALGGRAPAVGVARWHLDRVEFNPRSKRFRVFGWLVAAEAGPAVHVIVGQAGKLSSGLPNVARMDVADKFRVGQSPMPGEPWCGFELDVPGNEGFDLGFERDGDVAWVRRCSVPPVDAAAAGMDGDGVDGGAGLDRLLWCAERHHGPGSAELVGSREPADSRKGRVHIHEIDLVQGDARRKVRLVEKRDASRHELALARRLLRTPAEDFAPVLAVADAAKEEAWFITGFVEPQLDMYLDPSPHVDALVSAVRTVDRVFGDLAGEACRPDVVRLFREAITRLKQTDERLGAQAGEALESAMPCLQTLPVVASHNDFYWNNLGLERREDGALRVRMFDLELLGPNLMGAEFHQFARMVMESDAFRAPFDAIVQAYADAAGVDARRVRLAALAFAMVRCGMRLHGGTPTRKRSDGSPRCEEPQAYAGLAQWLAAASRDLPG</sequence>
<dbReference type="EMBL" id="VRTS01000010">
    <property type="protein sequence ID" value="TXK59854.1"/>
    <property type="molecule type" value="Genomic_DNA"/>
</dbReference>
<dbReference type="SUPFAM" id="SSF56112">
    <property type="entry name" value="Protein kinase-like (PK-like)"/>
    <property type="match status" value="1"/>
</dbReference>
<reference evidence="1 2" key="1">
    <citation type="submission" date="2019-08" db="EMBL/GenBank/DDBJ databases">
        <authorList>
            <person name="Karlyshev A.V."/>
        </authorList>
    </citation>
    <scope>NUCLEOTIDE SEQUENCE [LARGE SCALE GENOMIC DNA]</scope>
    <source>
        <strain evidence="1 2">Alg18-2.2</strain>
    </source>
</reference>
<evidence type="ECO:0000313" key="1">
    <source>
        <dbReference type="EMBL" id="TXK59854.1"/>
    </source>
</evidence>
<name>A0A5C8KL34_9GAMM</name>
<proteinExistence type="predicted"/>
<gene>
    <name evidence="1" type="ORF">FU658_12995</name>
</gene>
<dbReference type="InterPro" id="IPR011009">
    <property type="entry name" value="Kinase-like_dom_sf"/>
</dbReference>
<evidence type="ECO:0000313" key="2">
    <source>
        <dbReference type="Proteomes" id="UP000321248"/>
    </source>
</evidence>
<dbReference type="AlphaFoldDB" id="A0A5C8KL34"/>
<evidence type="ECO:0008006" key="3">
    <source>
        <dbReference type="Google" id="ProtNLM"/>
    </source>
</evidence>
<keyword evidence="2" id="KW-1185">Reference proteome</keyword>
<organism evidence="1 2">
    <name type="scientific">Alkalisalibacterium limincola</name>
    <dbReference type="NCBI Taxonomy" id="2699169"/>
    <lineage>
        <taxon>Bacteria</taxon>
        <taxon>Pseudomonadati</taxon>
        <taxon>Pseudomonadota</taxon>
        <taxon>Gammaproteobacteria</taxon>
        <taxon>Lysobacterales</taxon>
        <taxon>Lysobacteraceae</taxon>
        <taxon>Alkalisalibacterium</taxon>
    </lineage>
</organism>